<evidence type="ECO:0000313" key="4">
    <source>
        <dbReference type="Proteomes" id="UP000250043"/>
    </source>
</evidence>
<keyword evidence="4" id="KW-1185">Reference proteome</keyword>
<dbReference type="GO" id="GO:0019988">
    <property type="term" value="P:charged-tRNA amino acid modification"/>
    <property type="evidence" value="ECO:0007669"/>
    <property type="project" value="InterPro"/>
</dbReference>
<organism evidence="3 4">
    <name type="scientific">Obba rivulosa</name>
    <dbReference type="NCBI Taxonomy" id="1052685"/>
    <lineage>
        <taxon>Eukaryota</taxon>
        <taxon>Fungi</taxon>
        <taxon>Dikarya</taxon>
        <taxon>Basidiomycota</taxon>
        <taxon>Agaricomycotina</taxon>
        <taxon>Agaricomycetes</taxon>
        <taxon>Polyporales</taxon>
        <taxon>Gelatoporiaceae</taxon>
        <taxon>Obba</taxon>
    </lineage>
</organism>
<accession>A0A8E2DNN3</accession>
<dbReference type="PIRSF" id="PIRSF007747">
    <property type="entry name" value="Ribosyl_Ptfrase"/>
    <property type="match status" value="1"/>
</dbReference>
<keyword evidence="3" id="KW-0808">Transferase</keyword>
<dbReference type="Pfam" id="PF17184">
    <property type="entry name" value="Rit1_C"/>
    <property type="match status" value="1"/>
</dbReference>
<feature type="domain" description="Rit1 N-terminal" evidence="2">
    <location>
        <begin position="21"/>
        <end position="284"/>
    </location>
</feature>
<dbReference type="InterPro" id="IPR033449">
    <property type="entry name" value="Rit1_N"/>
</dbReference>
<evidence type="ECO:0000313" key="3">
    <source>
        <dbReference type="EMBL" id="OCH90568.1"/>
    </source>
</evidence>
<protein>
    <submittedName>
        <fullName evidence="3">Initiator tRNA phosphoribosyl transferase</fullName>
    </submittedName>
</protein>
<evidence type="ECO:0000259" key="1">
    <source>
        <dbReference type="Pfam" id="PF04179"/>
    </source>
</evidence>
<dbReference type="OrthoDB" id="45256at2759"/>
<dbReference type="PANTHER" id="PTHR31811">
    <property type="entry name" value="TRNA A64-2'-O-RIBOSYLPHOSPHATE TRANSFERASE"/>
    <property type="match status" value="1"/>
</dbReference>
<dbReference type="InterPro" id="IPR033421">
    <property type="entry name" value="Rit1_DUSP-like"/>
</dbReference>
<dbReference type="EMBL" id="KV722401">
    <property type="protein sequence ID" value="OCH90568.1"/>
    <property type="molecule type" value="Genomic_DNA"/>
</dbReference>
<evidence type="ECO:0000259" key="2">
    <source>
        <dbReference type="Pfam" id="PF17184"/>
    </source>
</evidence>
<gene>
    <name evidence="3" type="ORF">OBBRIDRAFT_834885</name>
</gene>
<dbReference type="GO" id="GO:0043399">
    <property type="term" value="F:tRNA adenosine(64)-2'-O-ribosylphosphate transferase activity"/>
    <property type="evidence" value="ECO:0007669"/>
    <property type="project" value="InterPro"/>
</dbReference>
<dbReference type="PANTHER" id="PTHR31811:SF0">
    <property type="entry name" value="TRNA A64-2'-O-RIBOSYLPHOSPHATE TRANSFERASE"/>
    <property type="match status" value="1"/>
</dbReference>
<feature type="domain" description="Rit1 DUSP-like" evidence="1">
    <location>
        <begin position="359"/>
        <end position="470"/>
    </location>
</feature>
<dbReference type="GO" id="GO:0005737">
    <property type="term" value="C:cytoplasm"/>
    <property type="evidence" value="ECO:0007669"/>
    <property type="project" value="TreeGrafter"/>
</dbReference>
<proteinExistence type="predicted"/>
<dbReference type="InterPro" id="IPR007306">
    <property type="entry name" value="Rit1"/>
</dbReference>
<dbReference type="Pfam" id="PF04179">
    <property type="entry name" value="Init_tRNA_PT"/>
    <property type="match status" value="1"/>
</dbReference>
<reference evidence="3 4" key="1">
    <citation type="submission" date="2016-07" db="EMBL/GenBank/DDBJ databases">
        <title>Draft genome of the white-rot fungus Obba rivulosa 3A-2.</title>
        <authorList>
            <consortium name="DOE Joint Genome Institute"/>
            <person name="Miettinen O."/>
            <person name="Riley R."/>
            <person name="Acob R."/>
            <person name="Barry K."/>
            <person name="Cullen D."/>
            <person name="De Vries R."/>
            <person name="Hainaut M."/>
            <person name="Hatakka A."/>
            <person name="Henrissat B."/>
            <person name="Hilden K."/>
            <person name="Kuo R."/>
            <person name="Labutti K."/>
            <person name="Lipzen A."/>
            <person name="Makela M.R."/>
            <person name="Sandor L."/>
            <person name="Spatafora J.W."/>
            <person name="Grigoriev I.V."/>
            <person name="Hibbett D.S."/>
        </authorList>
    </citation>
    <scope>NUCLEOTIDE SEQUENCE [LARGE SCALE GENOMIC DNA]</scope>
    <source>
        <strain evidence="3 4">3A-2</strain>
    </source>
</reference>
<sequence length="483" mass="53728">MNLDNHEVSELKLVQDALAHIRKESLDLFNRVHSIEEDVAFVRQVCAAYPDLPVIPNLRCGAWYVDPALASQHAAYFKSTDGHFGNWSFNLRRPNLHLLPVVIGSGGFILIDSTRAGKRIPDALSKTVPVWCAVVNRAVQIKYHRDASWNLELYCPPGVVSQQEKSQIEAKLDGWAESLASSSYELPELTKPLRPLWITPLTSGFPNLTPSSERHFYPVVCISASKQIQEGVERRSNGFCYVQGSGDDHELWGMGLSPQLFWQHRESILESDRSTLESLVASIVSQSTQSSRKEDWDMIPTPVSRVGGLLRIGTLSQLPMALPPRVPDSTVDAAYVLILPTASEDHSHTVQGTRDQQNNVLKLSMPEGKKGQSIFLQTVLPQSIPFIASRLSEGRQICICCNDGKDASVGLALTAIQMFFDDEGQLVHPLRDLRSSATKQSIATRLQWIIASRPEANPSRATLKRVNEFLLSPPTFWSHPRPS</sequence>
<name>A0A8E2DNN3_9APHY</name>
<dbReference type="Proteomes" id="UP000250043">
    <property type="component" value="Unassembled WGS sequence"/>
</dbReference>
<dbReference type="AlphaFoldDB" id="A0A8E2DNN3"/>